<reference evidence="1" key="1">
    <citation type="submission" date="2014-09" db="EMBL/GenBank/DDBJ databases">
        <authorList>
            <person name="Magalhaes I.L.F."/>
            <person name="Oliveira U."/>
            <person name="Santos F.R."/>
            <person name="Vidigal T.H.D.A."/>
            <person name="Brescovit A.D."/>
            <person name="Santos A.J."/>
        </authorList>
    </citation>
    <scope>NUCLEOTIDE SEQUENCE</scope>
    <source>
        <tissue evidence="1">Shoot tissue taken approximately 20 cm above the soil surface</tissue>
    </source>
</reference>
<dbReference type="EMBL" id="GBRH01173197">
    <property type="protein sequence ID" value="JAE24699.1"/>
    <property type="molecule type" value="Transcribed_RNA"/>
</dbReference>
<name>A0A0A9GMT0_ARUDO</name>
<dbReference type="AlphaFoldDB" id="A0A0A9GMT0"/>
<accession>A0A0A9GMT0</accession>
<sequence>MDLSQILLSAGAGCCSRLFLDGFGEEQGRGCVRTA</sequence>
<protein>
    <submittedName>
        <fullName evidence="1">Uncharacterized protein</fullName>
    </submittedName>
</protein>
<evidence type="ECO:0000313" key="1">
    <source>
        <dbReference type="EMBL" id="JAE24699.1"/>
    </source>
</evidence>
<reference evidence="1" key="2">
    <citation type="journal article" date="2015" name="Data Brief">
        <title>Shoot transcriptome of the giant reed, Arundo donax.</title>
        <authorList>
            <person name="Barrero R.A."/>
            <person name="Guerrero F.D."/>
            <person name="Moolhuijzen P."/>
            <person name="Goolsby J.A."/>
            <person name="Tidwell J."/>
            <person name="Bellgard S.E."/>
            <person name="Bellgard M.I."/>
        </authorList>
    </citation>
    <scope>NUCLEOTIDE SEQUENCE</scope>
    <source>
        <tissue evidence="1">Shoot tissue taken approximately 20 cm above the soil surface</tissue>
    </source>
</reference>
<proteinExistence type="predicted"/>
<organism evidence="1">
    <name type="scientific">Arundo donax</name>
    <name type="common">Giant reed</name>
    <name type="synonym">Donax arundinaceus</name>
    <dbReference type="NCBI Taxonomy" id="35708"/>
    <lineage>
        <taxon>Eukaryota</taxon>
        <taxon>Viridiplantae</taxon>
        <taxon>Streptophyta</taxon>
        <taxon>Embryophyta</taxon>
        <taxon>Tracheophyta</taxon>
        <taxon>Spermatophyta</taxon>
        <taxon>Magnoliopsida</taxon>
        <taxon>Liliopsida</taxon>
        <taxon>Poales</taxon>
        <taxon>Poaceae</taxon>
        <taxon>PACMAD clade</taxon>
        <taxon>Arundinoideae</taxon>
        <taxon>Arundineae</taxon>
        <taxon>Arundo</taxon>
    </lineage>
</organism>